<protein>
    <submittedName>
        <fullName evidence="3">Atpase aaa+ type core</fullName>
    </submittedName>
</protein>
<feature type="compositionally biased region" description="Basic and acidic residues" evidence="1">
    <location>
        <begin position="64"/>
        <end position="94"/>
    </location>
</feature>
<dbReference type="PANTHER" id="PTHR46411:SF3">
    <property type="entry name" value="AAA+ ATPASE DOMAIN-CONTAINING PROTEIN"/>
    <property type="match status" value="1"/>
</dbReference>
<dbReference type="InterPro" id="IPR027417">
    <property type="entry name" value="P-loop_NTPase"/>
</dbReference>
<name>A0AAV9GIG8_9PEZI</name>
<dbReference type="Gene3D" id="3.40.50.300">
    <property type="entry name" value="P-loop containing nucleotide triphosphate hydrolases"/>
    <property type="match status" value="1"/>
</dbReference>
<dbReference type="PANTHER" id="PTHR46411">
    <property type="entry name" value="FAMILY ATPASE, PUTATIVE-RELATED"/>
    <property type="match status" value="1"/>
</dbReference>
<dbReference type="GO" id="GO:0005524">
    <property type="term" value="F:ATP binding"/>
    <property type="evidence" value="ECO:0007669"/>
    <property type="project" value="InterPro"/>
</dbReference>
<dbReference type="AlphaFoldDB" id="A0AAV9GIG8"/>
<proteinExistence type="predicted"/>
<accession>A0AAV9GIG8</accession>
<dbReference type="CDD" id="cd19481">
    <property type="entry name" value="RecA-like_protease"/>
    <property type="match status" value="1"/>
</dbReference>
<evidence type="ECO:0000259" key="2">
    <source>
        <dbReference type="SMART" id="SM00382"/>
    </source>
</evidence>
<dbReference type="InterPro" id="IPR056599">
    <property type="entry name" value="AAA_lid_fung"/>
</dbReference>
<reference evidence="3" key="2">
    <citation type="submission" date="2023-05" db="EMBL/GenBank/DDBJ databases">
        <authorList>
            <consortium name="Lawrence Berkeley National Laboratory"/>
            <person name="Steindorff A."/>
            <person name="Hensen N."/>
            <person name="Bonometti L."/>
            <person name="Westerberg I."/>
            <person name="Brannstrom I.O."/>
            <person name="Guillou S."/>
            <person name="Cros-Aarteil S."/>
            <person name="Calhoun S."/>
            <person name="Haridas S."/>
            <person name="Kuo A."/>
            <person name="Mondo S."/>
            <person name="Pangilinan J."/>
            <person name="Riley R."/>
            <person name="Labutti K."/>
            <person name="Andreopoulos B."/>
            <person name="Lipzen A."/>
            <person name="Chen C."/>
            <person name="Yanf M."/>
            <person name="Daum C."/>
            <person name="Ng V."/>
            <person name="Clum A."/>
            <person name="Ohm R."/>
            <person name="Martin F."/>
            <person name="Silar P."/>
            <person name="Natvig D."/>
            <person name="Lalanne C."/>
            <person name="Gautier V."/>
            <person name="Ament-Velasquez S.L."/>
            <person name="Kruys A."/>
            <person name="Hutchinson M.I."/>
            <person name="Powell A.J."/>
            <person name="Barry K."/>
            <person name="Miller A.N."/>
            <person name="Grigoriev I.V."/>
            <person name="Debuchy R."/>
            <person name="Gladieux P."/>
            <person name="Thoren M.H."/>
            <person name="Johannesson H."/>
        </authorList>
    </citation>
    <scope>NUCLEOTIDE SEQUENCE</scope>
    <source>
        <strain evidence="3">PSN243</strain>
    </source>
</reference>
<reference evidence="3" key="1">
    <citation type="journal article" date="2023" name="Mol. Phylogenet. Evol.">
        <title>Genome-scale phylogeny and comparative genomics of the fungal order Sordariales.</title>
        <authorList>
            <person name="Hensen N."/>
            <person name="Bonometti L."/>
            <person name="Westerberg I."/>
            <person name="Brannstrom I.O."/>
            <person name="Guillou S."/>
            <person name="Cros-Aarteil S."/>
            <person name="Calhoun S."/>
            <person name="Haridas S."/>
            <person name="Kuo A."/>
            <person name="Mondo S."/>
            <person name="Pangilinan J."/>
            <person name="Riley R."/>
            <person name="LaButti K."/>
            <person name="Andreopoulos B."/>
            <person name="Lipzen A."/>
            <person name="Chen C."/>
            <person name="Yan M."/>
            <person name="Daum C."/>
            <person name="Ng V."/>
            <person name="Clum A."/>
            <person name="Steindorff A."/>
            <person name="Ohm R.A."/>
            <person name="Martin F."/>
            <person name="Silar P."/>
            <person name="Natvig D.O."/>
            <person name="Lalanne C."/>
            <person name="Gautier V."/>
            <person name="Ament-Velasquez S.L."/>
            <person name="Kruys A."/>
            <person name="Hutchinson M.I."/>
            <person name="Powell A.J."/>
            <person name="Barry K."/>
            <person name="Miller A.N."/>
            <person name="Grigoriev I.V."/>
            <person name="Debuchy R."/>
            <person name="Gladieux P."/>
            <person name="Hiltunen Thoren M."/>
            <person name="Johannesson H."/>
        </authorList>
    </citation>
    <scope>NUCLEOTIDE SEQUENCE</scope>
    <source>
        <strain evidence="3">PSN243</strain>
    </source>
</reference>
<gene>
    <name evidence="3" type="ORF">QBC34DRAFT_354115</name>
</gene>
<comment type="caution">
    <text evidence="3">The sequence shown here is derived from an EMBL/GenBank/DDBJ whole genome shotgun (WGS) entry which is preliminary data.</text>
</comment>
<dbReference type="GO" id="GO:0016887">
    <property type="term" value="F:ATP hydrolysis activity"/>
    <property type="evidence" value="ECO:0007669"/>
    <property type="project" value="InterPro"/>
</dbReference>
<dbReference type="SUPFAM" id="SSF52540">
    <property type="entry name" value="P-loop containing nucleoside triphosphate hydrolases"/>
    <property type="match status" value="1"/>
</dbReference>
<dbReference type="InterPro" id="IPR003959">
    <property type="entry name" value="ATPase_AAA_core"/>
</dbReference>
<dbReference type="SMART" id="SM00382">
    <property type="entry name" value="AAA"/>
    <property type="match status" value="1"/>
</dbReference>
<sequence length="764" mass="87398">MSDSDGTWSSDDDTPDFVIPVGHRVTNGDDEDSKSKPATFRLRCDGCGKTSLSLEVEGNPKSTKGKEKKDDKNVAEKNGDNKKDQNGDKSDGKPRCRIGRYARLKKGEDKELIDDTEWKRAPDPAKDRGYAIVVEEKISYDYYGNEKSRKELLTLVSPALVSAFTTVVKHFPNIGMNGGKVTLTAPYAPLFFYYDELQRFAEKENNEDLKDDLVHLADFYARRVKPAHDIIKQDQGDSMVIFKDLWALFRPGDLVYTLDAFGEPTIHMIDATEYRYGQRTQENYSIQRFRRFSADLWSVTWDRASALFQRVIVTRSIKTFSDARPICSLPFYPLSHYRGDLGALRATLQNRGRAWKKLVSEPASCKYYEGPARPYGIVMSNDGEYLNERVVVDGWASVTMMTQRRSKSEHNAMSGLMGGTNYQIIEYEYPVYGAGLSSTYDDFDDFTPDREFSDLQAELCPATVACYALQKREWFEIQCSKITEVEWGTGALENLVINEDTKRTLVCLVDQHKKNRDKGLSDIIKFKGKGLIVVMHGNPGVGKTLTAEAVAEHTKKPLYPINIGELTSNNDIVEQLGTHFRRASQWDAVLLMDEADVLLEKRSYENLNRNAIVSVFLRMLEYYEGILFLTTNRLLTMDAAFESRIQIAIRLPDLGPESRRLIWSNLIRRLDADEEKGKAELMQRLDDIAEWELNGRQIRNILTMAESLALGSQRRRGALRYKMVEDMANEVMRFRDFFEDGAQERKAQLGIVNPRQFQERRARW</sequence>
<dbReference type="InterPro" id="IPR054289">
    <property type="entry name" value="DUF7025"/>
</dbReference>
<evidence type="ECO:0000313" key="4">
    <source>
        <dbReference type="Proteomes" id="UP001321760"/>
    </source>
</evidence>
<evidence type="ECO:0000256" key="1">
    <source>
        <dbReference type="SAM" id="MobiDB-lite"/>
    </source>
</evidence>
<feature type="domain" description="AAA+ ATPase" evidence="2">
    <location>
        <begin position="529"/>
        <end position="653"/>
    </location>
</feature>
<dbReference type="Pfam" id="PF23232">
    <property type="entry name" value="AAA_lid_13"/>
    <property type="match status" value="1"/>
</dbReference>
<feature type="region of interest" description="Disordered" evidence="1">
    <location>
        <begin position="1"/>
        <end position="100"/>
    </location>
</feature>
<evidence type="ECO:0000313" key="3">
    <source>
        <dbReference type="EMBL" id="KAK4447978.1"/>
    </source>
</evidence>
<dbReference type="Pfam" id="PF22942">
    <property type="entry name" value="DUF7025"/>
    <property type="match status" value="1"/>
</dbReference>
<dbReference type="Pfam" id="PF00004">
    <property type="entry name" value="AAA"/>
    <property type="match status" value="1"/>
</dbReference>
<dbReference type="InterPro" id="IPR003593">
    <property type="entry name" value="AAA+_ATPase"/>
</dbReference>
<organism evidence="3 4">
    <name type="scientific">Podospora aff. communis PSN243</name>
    <dbReference type="NCBI Taxonomy" id="3040156"/>
    <lineage>
        <taxon>Eukaryota</taxon>
        <taxon>Fungi</taxon>
        <taxon>Dikarya</taxon>
        <taxon>Ascomycota</taxon>
        <taxon>Pezizomycotina</taxon>
        <taxon>Sordariomycetes</taxon>
        <taxon>Sordariomycetidae</taxon>
        <taxon>Sordariales</taxon>
        <taxon>Podosporaceae</taxon>
        <taxon>Podospora</taxon>
    </lineage>
</organism>
<dbReference type="Proteomes" id="UP001321760">
    <property type="component" value="Unassembled WGS sequence"/>
</dbReference>
<keyword evidence="4" id="KW-1185">Reference proteome</keyword>
<dbReference type="EMBL" id="MU865946">
    <property type="protein sequence ID" value="KAK4447978.1"/>
    <property type="molecule type" value="Genomic_DNA"/>
</dbReference>